<feature type="domain" description="Prepilin type IV endopeptidase peptidase" evidence="11">
    <location>
        <begin position="148"/>
        <end position="255"/>
    </location>
</feature>
<evidence type="ECO:0000256" key="3">
    <source>
        <dbReference type="ARBA" id="ARBA00022475"/>
    </source>
</evidence>
<keyword evidence="3" id="KW-1003">Cell membrane</keyword>
<dbReference type="GO" id="GO:0004190">
    <property type="term" value="F:aspartic-type endopeptidase activity"/>
    <property type="evidence" value="ECO:0007669"/>
    <property type="project" value="UniProtKB-EC"/>
</dbReference>
<dbReference type="PRINTS" id="PR00864">
    <property type="entry name" value="PREPILNPTASE"/>
</dbReference>
<feature type="domain" description="Prepilin peptidase A24 N-terminal" evidence="12">
    <location>
        <begin position="27"/>
        <end position="137"/>
    </location>
</feature>
<dbReference type="InterPro" id="IPR014032">
    <property type="entry name" value="Peptidase_A24A_bac"/>
</dbReference>
<dbReference type="PANTHER" id="PTHR30487">
    <property type="entry name" value="TYPE 4 PREPILIN-LIKE PROTEINS LEADER PEPTIDE-PROCESSING ENZYME"/>
    <property type="match status" value="1"/>
</dbReference>
<keyword evidence="6 10" id="KW-1133">Transmembrane helix</keyword>
<dbReference type="EMBL" id="VUAA01000007">
    <property type="protein sequence ID" value="KAA1255126.1"/>
    <property type="molecule type" value="Genomic_DNA"/>
</dbReference>
<keyword evidence="7 10" id="KW-0472">Membrane</keyword>
<evidence type="ECO:0000256" key="7">
    <source>
        <dbReference type="ARBA" id="ARBA00023136"/>
    </source>
</evidence>
<reference evidence="13 14" key="1">
    <citation type="submission" date="2019-09" db="EMBL/GenBank/DDBJ databases">
        <authorList>
            <person name="Kritzky A."/>
            <person name="Schelkanova E.Y."/>
            <person name="Alkhova Z.V."/>
            <person name="Smirnova N.I."/>
        </authorList>
    </citation>
    <scope>NUCLEOTIDE SEQUENCE [LARGE SCALE GENOMIC DNA]</scope>
    <source>
        <strain evidence="13 14">M1526</strain>
    </source>
</reference>
<dbReference type="PANTHER" id="PTHR30487:SF0">
    <property type="entry name" value="PREPILIN LEADER PEPTIDASE_N-METHYLTRANSFERASE-RELATED"/>
    <property type="match status" value="1"/>
</dbReference>
<evidence type="ECO:0000259" key="11">
    <source>
        <dbReference type="Pfam" id="PF01478"/>
    </source>
</evidence>
<proteinExistence type="inferred from homology"/>
<dbReference type="Pfam" id="PF06750">
    <property type="entry name" value="A24_N_bact"/>
    <property type="match status" value="1"/>
</dbReference>
<dbReference type="Proteomes" id="UP000323225">
    <property type="component" value="Unassembled WGS sequence"/>
</dbReference>
<sequence>MNNNYLEILMQMHECNSWIFYAIVFMFGSAMATFLNVLLYRMPVIMEHDIVENVKFYLKEKKIAHDPIEFGADKYNTLMGRSYCTTCGAMIPFYYNIPVLGWLLLRGKSGCCKQPIPIRYFLVEFLFSAFTCAAFAMFGFYQALGIVFFSYLAIAISDIDIKTKMIPDEYTYLLLWLGVIFNYNGTYTSLESSVSGVIVAYSFLYVINYLYCCIRNTNGMGGGDFKLLAAIIAWTGLSSTLNVVALSCLFGILTFLFKGLIAKGYKLEKEAEIPFAPALLLAGFTCLVI</sequence>
<dbReference type="AlphaFoldDB" id="A0A5Q6PJV5"/>
<feature type="transmembrane region" description="Helical" evidence="10">
    <location>
        <begin position="170"/>
        <end position="187"/>
    </location>
</feature>
<evidence type="ECO:0000256" key="4">
    <source>
        <dbReference type="ARBA" id="ARBA00022519"/>
    </source>
</evidence>
<keyword evidence="4" id="KW-0997">Cell inner membrane</keyword>
<dbReference type="InterPro" id="IPR010627">
    <property type="entry name" value="Prepilin_pept_A24_N"/>
</dbReference>
<comment type="function">
    <text evidence="9">Plays an essential role in type IV pili and type II pseudopili formation by proteolytically removing the leader sequence from substrate proteins and subsequently monomethylating the alpha-amino group of the newly exposed N-terminal phenylalanine.</text>
</comment>
<feature type="transmembrane region" description="Helical" evidence="10">
    <location>
        <begin position="83"/>
        <end position="105"/>
    </location>
</feature>
<evidence type="ECO:0000313" key="14">
    <source>
        <dbReference type="Proteomes" id="UP000323225"/>
    </source>
</evidence>
<keyword evidence="9" id="KW-0808">Transferase</keyword>
<protein>
    <recommendedName>
        <fullName evidence="9">Prepilin leader peptidase/N-methyltransferase</fullName>
        <ecNumber evidence="9">2.1.1.-</ecNumber>
        <ecNumber evidence="9">3.4.23.43</ecNumber>
    </recommendedName>
</protein>
<comment type="subcellular location">
    <subcellularLocation>
        <location evidence="1">Cell inner membrane</location>
        <topology evidence="1">Multi-pass membrane protein</topology>
    </subcellularLocation>
    <subcellularLocation>
        <location evidence="9">Cell membrane</location>
        <topology evidence="9">Multi-pass membrane protein</topology>
    </subcellularLocation>
</comment>
<evidence type="ECO:0000256" key="2">
    <source>
        <dbReference type="ARBA" id="ARBA00005801"/>
    </source>
</evidence>
<dbReference type="GO" id="GO:0005886">
    <property type="term" value="C:plasma membrane"/>
    <property type="evidence" value="ECO:0007669"/>
    <property type="project" value="UniProtKB-SubCell"/>
</dbReference>
<gene>
    <name evidence="13" type="ORF">F0M16_07870</name>
</gene>
<evidence type="ECO:0000259" key="12">
    <source>
        <dbReference type="Pfam" id="PF06750"/>
    </source>
</evidence>
<evidence type="ECO:0000256" key="9">
    <source>
        <dbReference type="RuleBase" id="RU003794"/>
    </source>
</evidence>
<dbReference type="InterPro" id="IPR000045">
    <property type="entry name" value="Prepilin_IV_endopep_pep"/>
</dbReference>
<dbReference type="GO" id="GO:0008168">
    <property type="term" value="F:methyltransferase activity"/>
    <property type="evidence" value="ECO:0007669"/>
    <property type="project" value="UniProtKB-KW"/>
</dbReference>
<keyword evidence="9" id="KW-0378">Hydrolase</keyword>
<feature type="transmembrane region" description="Helical" evidence="10">
    <location>
        <begin position="125"/>
        <end position="149"/>
    </location>
</feature>
<dbReference type="EC" id="3.4.23.43" evidence="9"/>
<evidence type="ECO:0000256" key="10">
    <source>
        <dbReference type="SAM" id="Phobius"/>
    </source>
</evidence>
<evidence type="ECO:0000256" key="1">
    <source>
        <dbReference type="ARBA" id="ARBA00004429"/>
    </source>
</evidence>
<evidence type="ECO:0000256" key="5">
    <source>
        <dbReference type="ARBA" id="ARBA00022692"/>
    </source>
</evidence>
<feature type="transmembrane region" description="Helical" evidence="10">
    <location>
        <begin position="193"/>
        <end position="214"/>
    </location>
</feature>
<feature type="transmembrane region" description="Helical" evidence="10">
    <location>
        <begin position="226"/>
        <end position="257"/>
    </location>
</feature>
<dbReference type="Pfam" id="PF01478">
    <property type="entry name" value="Peptidase_A24"/>
    <property type="match status" value="1"/>
</dbReference>
<keyword evidence="9" id="KW-0511">Multifunctional enzyme</keyword>
<organism evidence="13 14">
    <name type="scientific">Vibrio cholerae</name>
    <dbReference type="NCBI Taxonomy" id="666"/>
    <lineage>
        <taxon>Bacteria</taxon>
        <taxon>Pseudomonadati</taxon>
        <taxon>Pseudomonadota</taxon>
        <taxon>Gammaproteobacteria</taxon>
        <taxon>Vibrionales</taxon>
        <taxon>Vibrionaceae</taxon>
        <taxon>Vibrio</taxon>
    </lineage>
</organism>
<evidence type="ECO:0000313" key="13">
    <source>
        <dbReference type="EMBL" id="KAA1255126.1"/>
    </source>
</evidence>
<name>A0A5Q6PJV5_VIBCL</name>
<comment type="catalytic activity">
    <reaction evidence="9">
        <text>Typically cleaves a -Gly-|-Phe- bond to release an N-terminal, basic peptide of 5-8 residues from type IV prepilin, and then N-methylates the new N-terminal amino group, the methyl donor being S-adenosyl-L-methionine.</text>
        <dbReference type="EC" id="3.4.23.43"/>
    </reaction>
</comment>
<evidence type="ECO:0000256" key="6">
    <source>
        <dbReference type="ARBA" id="ARBA00022989"/>
    </source>
</evidence>
<feature type="transmembrane region" description="Helical" evidence="10">
    <location>
        <begin position="18"/>
        <end position="40"/>
    </location>
</feature>
<keyword evidence="9" id="KW-0645">Protease</keyword>
<dbReference type="InterPro" id="IPR050882">
    <property type="entry name" value="Prepilin_peptidase/N-MTase"/>
</dbReference>
<evidence type="ECO:0000256" key="8">
    <source>
        <dbReference type="RuleBase" id="RU003793"/>
    </source>
</evidence>
<dbReference type="GO" id="GO:0032259">
    <property type="term" value="P:methylation"/>
    <property type="evidence" value="ECO:0007669"/>
    <property type="project" value="UniProtKB-KW"/>
</dbReference>
<keyword evidence="9" id="KW-0489">Methyltransferase</keyword>
<dbReference type="Gene3D" id="1.20.120.1220">
    <property type="match status" value="1"/>
</dbReference>
<comment type="caution">
    <text evidence="13">The sequence shown here is derived from an EMBL/GenBank/DDBJ whole genome shotgun (WGS) entry which is preliminary data.</text>
</comment>
<keyword evidence="5 9" id="KW-0812">Transmembrane</keyword>
<dbReference type="EC" id="2.1.1.-" evidence="9"/>
<dbReference type="GO" id="GO:0006465">
    <property type="term" value="P:signal peptide processing"/>
    <property type="evidence" value="ECO:0007669"/>
    <property type="project" value="TreeGrafter"/>
</dbReference>
<comment type="similarity">
    <text evidence="2 8">Belongs to the peptidase A24 family.</text>
</comment>
<accession>A0A5Q6PJV5</accession>